<keyword evidence="5" id="KW-1185">Reference proteome</keyword>
<dbReference type="Pfam" id="PF01655">
    <property type="entry name" value="Ribosomal_L32e"/>
    <property type="match status" value="1"/>
</dbReference>
<keyword evidence="3" id="KW-0687">Ribonucleoprotein</keyword>
<sequence length="131" mass="14323">MVLASKHVPIVEKTTKACSRHQSNNFRRVPSSWHKPKGIDNRVRRRLKGSAAMPSIGYGSNKKTRHMMPSGHKAFLVHNVGDVELLTTHKGTHAAVIASGVSSRKRVEILEKAKSLGVKVTNPKGRVQAAS</sequence>
<dbReference type="InterPro" id="IPR036351">
    <property type="entry name" value="Ribosomal_eL32_sf"/>
</dbReference>
<dbReference type="PANTHER" id="PTHR23413:SF1">
    <property type="entry name" value="RIBOSOMAL PROTEIN L32"/>
    <property type="match status" value="1"/>
</dbReference>
<proteinExistence type="inferred from homology"/>
<evidence type="ECO:0000256" key="3">
    <source>
        <dbReference type="ARBA" id="ARBA00023274"/>
    </source>
</evidence>
<dbReference type="STRING" id="1447883.A0A2B7X8Y0"/>
<dbReference type="AlphaFoldDB" id="A0A2B7X8Y0"/>
<evidence type="ECO:0000313" key="5">
    <source>
        <dbReference type="Proteomes" id="UP000224634"/>
    </source>
</evidence>
<dbReference type="Proteomes" id="UP000224634">
    <property type="component" value="Unassembled WGS sequence"/>
</dbReference>
<comment type="caution">
    <text evidence="4">The sequence shown here is derived from an EMBL/GenBank/DDBJ whole genome shotgun (WGS) entry which is preliminary data.</text>
</comment>
<gene>
    <name evidence="4" type="ORF">AJ80_07918</name>
</gene>
<dbReference type="PANTHER" id="PTHR23413">
    <property type="entry name" value="60S RIBOSOMAL PROTEIN L32 AND DNA-DIRECTED RNA POLYMERASE II, SUBUNIT N"/>
    <property type="match status" value="1"/>
</dbReference>
<dbReference type="InterPro" id="IPR001515">
    <property type="entry name" value="Ribosomal_eL32"/>
</dbReference>
<name>A0A2B7X8Y0_POLH7</name>
<reference evidence="4 5" key="1">
    <citation type="submission" date="2017-10" db="EMBL/GenBank/DDBJ databases">
        <title>Comparative genomics in systemic dimorphic fungi from Ajellomycetaceae.</title>
        <authorList>
            <person name="Munoz J.F."/>
            <person name="Mcewen J.G."/>
            <person name="Clay O.K."/>
            <person name="Cuomo C.A."/>
        </authorList>
    </citation>
    <scope>NUCLEOTIDE SEQUENCE [LARGE SCALE GENOMIC DNA]</scope>
    <source>
        <strain evidence="4 5">UAMH7299</strain>
    </source>
</reference>
<protein>
    <submittedName>
        <fullName evidence="4">60S ribosomal protein L32</fullName>
    </submittedName>
</protein>
<organism evidence="4 5">
    <name type="scientific">Polytolypa hystricis (strain UAMH7299)</name>
    <dbReference type="NCBI Taxonomy" id="1447883"/>
    <lineage>
        <taxon>Eukaryota</taxon>
        <taxon>Fungi</taxon>
        <taxon>Dikarya</taxon>
        <taxon>Ascomycota</taxon>
        <taxon>Pezizomycotina</taxon>
        <taxon>Eurotiomycetes</taxon>
        <taxon>Eurotiomycetidae</taxon>
        <taxon>Onygenales</taxon>
        <taxon>Onygenales incertae sedis</taxon>
        <taxon>Polytolypa</taxon>
    </lineage>
</organism>
<comment type="similarity">
    <text evidence="1">Belongs to the eukaryotic ribosomal protein eL32 family.</text>
</comment>
<dbReference type="SUPFAM" id="SSF52042">
    <property type="entry name" value="Ribosomal protein L32e"/>
    <property type="match status" value="1"/>
</dbReference>
<dbReference type="EMBL" id="PDNA01000162">
    <property type="protein sequence ID" value="PGH08124.1"/>
    <property type="molecule type" value="Genomic_DNA"/>
</dbReference>
<dbReference type="SMART" id="SM01393">
    <property type="entry name" value="Ribosomal_L32e"/>
    <property type="match status" value="1"/>
</dbReference>
<evidence type="ECO:0000313" key="4">
    <source>
        <dbReference type="EMBL" id="PGH08124.1"/>
    </source>
</evidence>
<keyword evidence="2 4" id="KW-0689">Ribosomal protein</keyword>
<dbReference type="GO" id="GO:0022625">
    <property type="term" value="C:cytosolic large ribosomal subunit"/>
    <property type="evidence" value="ECO:0007669"/>
    <property type="project" value="TreeGrafter"/>
</dbReference>
<dbReference type="CDD" id="cd00513">
    <property type="entry name" value="Ribosomal_L32_L32e"/>
    <property type="match status" value="1"/>
</dbReference>
<dbReference type="GO" id="GO:0006412">
    <property type="term" value="P:translation"/>
    <property type="evidence" value="ECO:0007669"/>
    <property type="project" value="InterPro"/>
</dbReference>
<evidence type="ECO:0000256" key="2">
    <source>
        <dbReference type="ARBA" id="ARBA00022980"/>
    </source>
</evidence>
<accession>A0A2B7X8Y0</accession>
<dbReference type="OrthoDB" id="268693at2759"/>
<evidence type="ECO:0000256" key="1">
    <source>
        <dbReference type="ARBA" id="ARBA00008431"/>
    </source>
</evidence>
<dbReference type="GO" id="GO:0003735">
    <property type="term" value="F:structural constituent of ribosome"/>
    <property type="evidence" value="ECO:0007669"/>
    <property type="project" value="InterPro"/>
</dbReference>